<comment type="similarity">
    <text evidence="2">Belongs to the ATPase A chain family.</text>
</comment>
<sequence length="228" mass="24924">MGNLFGVFSPYVSWTSMGVNWSSSLLILVVFPSSFWLGGYPVKALFSGILKGLTSEFGSLLGHFQQPGSLLIPSSMFLFLVSLNLSGLLPYVFTCTAHLSFTLSLALPLWLGQILWSIYNRPLWVLKHLVPEGAPVVLSPFMVLIEIISNLIRPVTLGVRLFANLTAGHILVVLASSVCGGWATFIGFIFLVCLLVLELAVSVIQGYVFATLNILYFSESETKKIVMS</sequence>
<evidence type="ECO:0000256" key="5">
    <source>
        <dbReference type="ARBA" id="ARBA00022692"/>
    </source>
</evidence>
<evidence type="ECO:0000256" key="10">
    <source>
        <dbReference type="ARBA" id="ARBA00023310"/>
    </source>
</evidence>
<feature type="transmembrane region" description="Helical" evidence="12">
    <location>
        <begin position="189"/>
        <end position="217"/>
    </location>
</feature>
<dbReference type="GO" id="GO:0045259">
    <property type="term" value="C:proton-transporting ATP synthase complex"/>
    <property type="evidence" value="ECO:0007669"/>
    <property type="project" value="UniProtKB-KW"/>
</dbReference>
<comment type="subcellular location">
    <subcellularLocation>
        <location evidence="1">Membrane</location>
        <topology evidence="1">Multi-pass membrane protein</topology>
    </subcellularLocation>
    <subcellularLocation>
        <location evidence="11">Mitochondrion inner membrane</location>
        <topology evidence="11">Multi-pass membrane protein</topology>
    </subcellularLocation>
</comment>
<protein>
    <recommendedName>
        <fullName evidence="11">ATP synthase subunit a</fullName>
    </recommendedName>
</protein>
<dbReference type="Pfam" id="PF00119">
    <property type="entry name" value="ATP-synt_A"/>
    <property type="match status" value="1"/>
</dbReference>
<keyword evidence="5 12" id="KW-0812">Transmembrane</keyword>
<dbReference type="SUPFAM" id="SSF81336">
    <property type="entry name" value="F1F0 ATP synthase subunit A"/>
    <property type="match status" value="1"/>
</dbReference>
<keyword evidence="13" id="KW-0496">Mitochondrion</keyword>
<feature type="transmembrane region" description="Helical" evidence="12">
    <location>
        <begin position="134"/>
        <end position="152"/>
    </location>
</feature>
<keyword evidence="3" id="KW-0813">Transport</keyword>
<evidence type="ECO:0000256" key="3">
    <source>
        <dbReference type="ARBA" id="ARBA00022448"/>
    </source>
</evidence>
<dbReference type="PANTHER" id="PTHR11410:SF0">
    <property type="entry name" value="ATP SYNTHASE SUBUNIT A"/>
    <property type="match status" value="1"/>
</dbReference>
<dbReference type="GO" id="GO:0046933">
    <property type="term" value="F:proton-transporting ATP synthase activity, rotational mechanism"/>
    <property type="evidence" value="ECO:0007669"/>
    <property type="project" value="TreeGrafter"/>
</dbReference>
<dbReference type="PANTHER" id="PTHR11410">
    <property type="entry name" value="ATP SYNTHASE SUBUNIT A"/>
    <property type="match status" value="1"/>
</dbReference>
<feature type="transmembrane region" description="Helical" evidence="12">
    <location>
        <begin position="70"/>
        <end position="92"/>
    </location>
</feature>
<dbReference type="GO" id="GO:0005743">
    <property type="term" value="C:mitochondrial inner membrane"/>
    <property type="evidence" value="ECO:0007669"/>
    <property type="project" value="UniProtKB-SubCell"/>
</dbReference>
<dbReference type="PRINTS" id="PR00123">
    <property type="entry name" value="ATPASEA"/>
</dbReference>
<proteinExistence type="inferred from homology"/>
<dbReference type="Gene3D" id="1.20.120.220">
    <property type="entry name" value="ATP synthase, F0 complex, subunit A"/>
    <property type="match status" value="1"/>
</dbReference>
<evidence type="ECO:0000256" key="2">
    <source>
        <dbReference type="ARBA" id="ARBA00006810"/>
    </source>
</evidence>
<dbReference type="InterPro" id="IPR000568">
    <property type="entry name" value="ATP_synth_F0_asu"/>
</dbReference>
<evidence type="ECO:0000313" key="13">
    <source>
        <dbReference type="EMBL" id="AAX39844.1"/>
    </source>
</evidence>
<dbReference type="NCBIfam" id="TIGR01131">
    <property type="entry name" value="ATP_synt_6_or_A"/>
    <property type="match status" value="1"/>
</dbReference>
<evidence type="ECO:0000256" key="7">
    <source>
        <dbReference type="ARBA" id="ARBA00022989"/>
    </source>
</evidence>
<dbReference type="InterPro" id="IPR023011">
    <property type="entry name" value="ATP_synth_F0_asu_AS"/>
</dbReference>
<evidence type="ECO:0000256" key="1">
    <source>
        <dbReference type="ARBA" id="ARBA00004141"/>
    </source>
</evidence>
<feature type="transmembrane region" description="Helical" evidence="12">
    <location>
        <begin position="99"/>
        <end position="119"/>
    </location>
</feature>
<keyword evidence="9 12" id="KW-0472">Membrane</keyword>
<evidence type="ECO:0000256" key="12">
    <source>
        <dbReference type="SAM" id="Phobius"/>
    </source>
</evidence>
<dbReference type="AlphaFoldDB" id="Q1EDJ3"/>
<geneLocation type="mitochondrion" evidence="13"/>
<dbReference type="InterPro" id="IPR035908">
    <property type="entry name" value="F0_ATP_A_sf"/>
</dbReference>
<name>Q1EDJ3_TIGJA</name>
<accession>Q1EDJ3</accession>
<organism evidence="13">
    <name type="scientific">Tigriopus japonicus</name>
    <name type="common">Copepod</name>
    <dbReference type="NCBI Taxonomy" id="158387"/>
    <lineage>
        <taxon>Eukaryota</taxon>
        <taxon>Metazoa</taxon>
        <taxon>Ecdysozoa</taxon>
        <taxon>Arthropoda</taxon>
        <taxon>Crustacea</taxon>
        <taxon>Multicrustacea</taxon>
        <taxon>Hexanauplia</taxon>
        <taxon>Copepoda</taxon>
        <taxon>Harpacticoida</taxon>
        <taxon>Harpacticidae</taxon>
        <taxon>Tigriopus</taxon>
    </lineage>
</organism>
<keyword evidence="8" id="KW-0406">Ion transport</keyword>
<evidence type="ECO:0000256" key="11">
    <source>
        <dbReference type="RuleBase" id="RU004450"/>
    </source>
</evidence>
<evidence type="ECO:0000256" key="8">
    <source>
        <dbReference type="ARBA" id="ARBA00023065"/>
    </source>
</evidence>
<feature type="transmembrane region" description="Helical" evidence="12">
    <location>
        <begin position="161"/>
        <end position="183"/>
    </location>
</feature>
<dbReference type="EMBL" id="AY959338">
    <property type="protein sequence ID" value="AAX39844.1"/>
    <property type="molecule type" value="Genomic_DNA"/>
</dbReference>
<dbReference type="PROSITE" id="PS00449">
    <property type="entry name" value="ATPASE_A"/>
    <property type="match status" value="1"/>
</dbReference>
<keyword evidence="4" id="KW-0138">CF(0)</keyword>
<dbReference type="CDD" id="cd00310">
    <property type="entry name" value="ATP-synt_Fo_a_6"/>
    <property type="match status" value="1"/>
</dbReference>
<dbReference type="InterPro" id="IPR045083">
    <property type="entry name" value="ATP_synth_F0_asu_bact/mt"/>
</dbReference>
<evidence type="ECO:0000256" key="9">
    <source>
        <dbReference type="ARBA" id="ARBA00023136"/>
    </source>
</evidence>
<gene>
    <name evidence="13" type="primary">ATPase6</name>
</gene>
<feature type="transmembrane region" description="Helical" evidence="12">
    <location>
        <begin position="20"/>
        <end position="37"/>
    </location>
</feature>
<keyword evidence="10" id="KW-0066">ATP synthesis</keyword>
<evidence type="ECO:0000256" key="6">
    <source>
        <dbReference type="ARBA" id="ARBA00022781"/>
    </source>
</evidence>
<keyword evidence="7 12" id="KW-1133">Transmembrane helix</keyword>
<keyword evidence="6" id="KW-0375">Hydrogen ion transport</keyword>
<reference evidence="13" key="1">
    <citation type="journal article" date="2006" name="J. Exp. Mar. Biol. Ecol.">
        <title>The complete mitochondrial genome of the intertidal copepod Tigriopus sp. (Copepoda, Harpactidae) from Korea and phylogenetic considerations.</title>
        <authorList>
            <person name="Jung S.-O."/>
            <person name="Lee Y.-M."/>
            <person name="Park T.-J."/>
            <person name="Park H.G."/>
            <person name="Hagiwara H."/>
            <person name="Leung K.M.Y."/>
            <person name="Dahms H.-U."/>
            <person name="Lee W."/>
            <person name="Lee J.-S."/>
        </authorList>
    </citation>
    <scope>NUCLEOTIDE SEQUENCE</scope>
</reference>
<evidence type="ECO:0000256" key="4">
    <source>
        <dbReference type="ARBA" id="ARBA00022547"/>
    </source>
</evidence>